<reference evidence="1 2" key="1">
    <citation type="journal article" date="2015" name="Genome Biol.">
        <title>Comparative genomics of Steinernema reveals deeply conserved gene regulatory networks.</title>
        <authorList>
            <person name="Dillman A.R."/>
            <person name="Macchietto M."/>
            <person name="Porter C.F."/>
            <person name="Rogers A."/>
            <person name="Williams B."/>
            <person name="Antoshechkin I."/>
            <person name="Lee M.M."/>
            <person name="Goodwin Z."/>
            <person name="Lu X."/>
            <person name="Lewis E.E."/>
            <person name="Goodrich-Blair H."/>
            <person name="Stock S.P."/>
            <person name="Adams B.J."/>
            <person name="Sternberg P.W."/>
            <person name="Mortazavi A."/>
        </authorList>
    </citation>
    <scope>NUCLEOTIDE SEQUENCE [LARGE SCALE GENOMIC DNA]</scope>
    <source>
        <strain evidence="1 2">ALL</strain>
    </source>
</reference>
<dbReference type="AlphaFoldDB" id="A0A4U8USM1"/>
<gene>
    <name evidence="1" type="ORF">L596_002607</name>
</gene>
<name>A0A4U8USM1_STECR</name>
<protein>
    <submittedName>
        <fullName evidence="1">Uncharacterized protein</fullName>
    </submittedName>
</protein>
<reference evidence="1 2" key="2">
    <citation type="journal article" date="2019" name="G3 (Bethesda)">
        <title>Hybrid Assembly of the Genome of the Entomopathogenic Nematode Steinernema carpocapsae Identifies the X-Chromosome.</title>
        <authorList>
            <person name="Serra L."/>
            <person name="Macchietto M."/>
            <person name="Macias-Munoz A."/>
            <person name="McGill C.J."/>
            <person name="Rodriguez I.M."/>
            <person name="Rodriguez B."/>
            <person name="Murad R."/>
            <person name="Mortazavi A."/>
        </authorList>
    </citation>
    <scope>NUCLEOTIDE SEQUENCE [LARGE SCALE GENOMIC DNA]</scope>
    <source>
        <strain evidence="1 2">ALL</strain>
    </source>
</reference>
<dbReference type="EMBL" id="AZBU02000001">
    <property type="protein sequence ID" value="TMS35147.1"/>
    <property type="molecule type" value="Genomic_DNA"/>
</dbReference>
<dbReference type="EMBL" id="CM016762">
    <property type="protein sequence ID" value="TMS35147.1"/>
    <property type="molecule type" value="Genomic_DNA"/>
</dbReference>
<evidence type="ECO:0000313" key="1">
    <source>
        <dbReference type="EMBL" id="TMS35147.1"/>
    </source>
</evidence>
<dbReference type="Proteomes" id="UP000298663">
    <property type="component" value="Chromosome X"/>
</dbReference>
<accession>A0A4U8USM1</accession>
<organism evidence="1 2">
    <name type="scientific">Steinernema carpocapsae</name>
    <name type="common">Entomopathogenic nematode</name>
    <dbReference type="NCBI Taxonomy" id="34508"/>
    <lineage>
        <taxon>Eukaryota</taxon>
        <taxon>Metazoa</taxon>
        <taxon>Ecdysozoa</taxon>
        <taxon>Nematoda</taxon>
        <taxon>Chromadorea</taxon>
        <taxon>Rhabditida</taxon>
        <taxon>Tylenchina</taxon>
        <taxon>Panagrolaimomorpha</taxon>
        <taxon>Strongyloidoidea</taxon>
        <taxon>Steinernematidae</taxon>
        <taxon>Steinernema</taxon>
    </lineage>
</organism>
<evidence type="ECO:0000313" key="2">
    <source>
        <dbReference type="Proteomes" id="UP000298663"/>
    </source>
</evidence>
<keyword evidence="2" id="KW-1185">Reference proteome</keyword>
<comment type="caution">
    <text evidence="1">The sequence shown here is derived from an EMBL/GenBank/DDBJ whole genome shotgun (WGS) entry which is preliminary data.</text>
</comment>
<sequence>MLISKNSACDSTLFWAYKVLLPLQFHVRTISINLGVGLREEFLSFSSVCLDRGSAGSTEHFGEVLRSVRDSDVVSLWT</sequence>
<proteinExistence type="predicted"/>